<name>A0A6J4UH66_9BACT</name>
<accession>A0A6J4UH66</accession>
<sequence length="55" mass="5734">MPICPSRPPFDRASRTLLLTVMRCPSEIGPASIEAGPVPAAALDTSNNAEIVANN</sequence>
<evidence type="ECO:0000313" key="1">
    <source>
        <dbReference type="EMBL" id="CAA9549392.1"/>
    </source>
</evidence>
<organism evidence="1">
    <name type="scientific">uncultured Thermomicrobiales bacterium</name>
    <dbReference type="NCBI Taxonomy" id="1645740"/>
    <lineage>
        <taxon>Bacteria</taxon>
        <taxon>Pseudomonadati</taxon>
        <taxon>Thermomicrobiota</taxon>
        <taxon>Thermomicrobia</taxon>
        <taxon>Thermomicrobiales</taxon>
        <taxon>environmental samples</taxon>
    </lineage>
</organism>
<dbReference type="EMBL" id="CADCWN010000015">
    <property type="protein sequence ID" value="CAA9549392.1"/>
    <property type="molecule type" value="Genomic_DNA"/>
</dbReference>
<reference evidence="1" key="1">
    <citation type="submission" date="2020-02" db="EMBL/GenBank/DDBJ databases">
        <authorList>
            <person name="Meier V. D."/>
        </authorList>
    </citation>
    <scope>NUCLEOTIDE SEQUENCE</scope>
    <source>
        <strain evidence="1">AVDCRST_MAG18</strain>
    </source>
</reference>
<protein>
    <submittedName>
        <fullName evidence="1">Uncharacterized protein</fullName>
    </submittedName>
</protein>
<dbReference type="AlphaFoldDB" id="A0A6J4UH66"/>
<gene>
    <name evidence="1" type="ORF">AVDCRST_MAG18-171</name>
</gene>
<proteinExistence type="predicted"/>